<organism evidence="2 3">
    <name type="scientific">Phytophthora fragariae</name>
    <dbReference type="NCBI Taxonomy" id="53985"/>
    <lineage>
        <taxon>Eukaryota</taxon>
        <taxon>Sar</taxon>
        <taxon>Stramenopiles</taxon>
        <taxon>Oomycota</taxon>
        <taxon>Peronosporomycetes</taxon>
        <taxon>Peronosporales</taxon>
        <taxon>Peronosporaceae</taxon>
        <taxon>Phytophthora</taxon>
    </lineage>
</organism>
<dbReference type="Proteomes" id="UP000486351">
    <property type="component" value="Unassembled WGS sequence"/>
</dbReference>
<evidence type="ECO:0000313" key="3">
    <source>
        <dbReference type="Proteomes" id="UP000486351"/>
    </source>
</evidence>
<reference evidence="2 3" key="1">
    <citation type="submission" date="2018-09" db="EMBL/GenBank/DDBJ databases">
        <title>Genomic investigation of the strawberry pathogen Phytophthora fragariae indicates pathogenicity is determined by transcriptional variation in three key races.</title>
        <authorList>
            <person name="Adams T.M."/>
            <person name="Armitage A.D."/>
            <person name="Sobczyk M.K."/>
            <person name="Bates H.J."/>
            <person name="Dunwell J.M."/>
            <person name="Nellist C.F."/>
            <person name="Harrison R.J."/>
        </authorList>
    </citation>
    <scope>NUCLEOTIDE SEQUENCE [LARGE SCALE GENOMIC DNA]</scope>
    <source>
        <strain evidence="2 3">NOV-77</strain>
    </source>
</reference>
<name>A0A6G0QAS6_9STRA</name>
<accession>A0A6G0QAS6</accession>
<proteinExistence type="predicted"/>
<evidence type="ECO:0000256" key="1">
    <source>
        <dbReference type="SAM" id="SignalP"/>
    </source>
</evidence>
<dbReference type="EMBL" id="QXFY01004482">
    <property type="protein sequence ID" value="KAE9277226.1"/>
    <property type="molecule type" value="Genomic_DNA"/>
</dbReference>
<evidence type="ECO:0008006" key="4">
    <source>
        <dbReference type="Google" id="ProtNLM"/>
    </source>
</evidence>
<feature type="chain" id="PRO_5026018389" description="Secreted protein" evidence="1">
    <location>
        <begin position="26"/>
        <end position="73"/>
    </location>
</feature>
<keyword evidence="1" id="KW-0732">Signal</keyword>
<comment type="caution">
    <text evidence="2">The sequence shown here is derived from an EMBL/GenBank/DDBJ whole genome shotgun (WGS) entry which is preliminary data.</text>
</comment>
<dbReference type="AlphaFoldDB" id="A0A6G0QAS6"/>
<gene>
    <name evidence="2" type="ORF">PF008_g28901</name>
</gene>
<sequence length="73" mass="8106">MNDTNQNSMLLQVFCVVVLTRTATQLRNGHRWTASLPFLTGLKSQLAAQHQDARATEKIYSIRCTADTSAVIV</sequence>
<protein>
    <recommendedName>
        <fullName evidence="4">Secreted protein</fullName>
    </recommendedName>
</protein>
<evidence type="ECO:0000313" key="2">
    <source>
        <dbReference type="EMBL" id="KAE9277226.1"/>
    </source>
</evidence>
<feature type="signal peptide" evidence="1">
    <location>
        <begin position="1"/>
        <end position="25"/>
    </location>
</feature>